<evidence type="ECO:0000313" key="21">
    <source>
        <dbReference type="EMBL" id="EDV30797.1"/>
    </source>
</evidence>
<dbReference type="SUPFAM" id="SSF57716">
    <property type="entry name" value="Glucocorticoid receptor-like (DNA-binding domain)"/>
    <property type="match status" value="2"/>
</dbReference>
<dbReference type="Pfam" id="PF00046">
    <property type="entry name" value="Homeodomain"/>
    <property type="match status" value="1"/>
</dbReference>
<evidence type="ECO:0000256" key="11">
    <source>
        <dbReference type="ARBA" id="ARBA00023159"/>
    </source>
</evidence>
<dbReference type="HOGENOM" id="CLU_027802_2_0_1"/>
<evidence type="ECO:0000256" key="15">
    <source>
        <dbReference type="PROSITE-ProRule" id="PRU00108"/>
    </source>
</evidence>
<evidence type="ECO:0000256" key="9">
    <source>
        <dbReference type="ARBA" id="ARBA00023125"/>
    </source>
</evidence>
<keyword evidence="13 15" id="KW-0539">Nucleus</keyword>
<dbReference type="Proteomes" id="UP000007801">
    <property type="component" value="Unassembled WGS sequence"/>
</dbReference>
<reference evidence="21 22" key="1">
    <citation type="journal article" date="2007" name="Nature">
        <title>Evolution of genes and genomes on the Drosophila phylogeny.</title>
        <authorList>
            <consortium name="Drosophila 12 Genomes Consortium"/>
            <person name="Clark A.G."/>
            <person name="Eisen M.B."/>
            <person name="Smith D.R."/>
            <person name="Bergman C.M."/>
            <person name="Oliver B."/>
            <person name="Markow T.A."/>
            <person name="Kaufman T.C."/>
            <person name="Kellis M."/>
            <person name="Gelbart W."/>
            <person name="Iyer V.N."/>
            <person name="Pollard D.A."/>
            <person name="Sackton T.B."/>
            <person name="Larracuente A.M."/>
            <person name="Singh N.D."/>
            <person name="Abad J.P."/>
            <person name="Abt D.N."/>
            <person name="Adryan B."/>
            <person name="Aguade M."/>
            <person name="Akashi H."/>
            <person name="Anderson W.W."/>
            <person name="Aquadro C.F."/>
            <person name="Ardell D.H."/>
            <person name="Arguello R."/>
            <person name="Artieri C.G."/>
            <person name="Barbash D.A."/>
            <person name="Barker D."/>
            <person name="Barsanti P."/>
            <person name="Batterham P."/>
            <person name="Batzoglou S."/>
            <person name="Begun D."/>
            <person name="Bhutkar A."/>
            <person name="Blanco E."/>
            <person name="Bosak S.A."/>
            <person name="Bradley R.K."/>
            <person name="Brand A.D."/>
            <person name="Brent M.R."/>
            <person name="Brooks A.N."/>
            <person name="Brown R.H."/>
            <person name="Butlin R.K."/>
            <person name="Caggese C."/>
            <person name="Calvi B.R."/>
            <person name="Bernardo de Carvalho A."/>
            <person name="Caspi A."/>
            <person name="Castrezana S."/>
            <person name="Celniker S.E."/>
            <person name="Chang J.L."/>
            <person name="Chapple C."/>
            <person name="Chatterji S."/>
            <person name="Chinwalla A."/>
            <person name="Civetta A."/>
            <person name="Clifton S.W."/>
            <person name="Comeron J.M."/>
            <person name="Costello J.C."/>
            <person name="Coyne J.A."/>
            <person name="Daub J."/>
            <person name="David R.G."/>
            <person name="Delcher A.L."/>
            <person name="Delehaunty K."/>
            <person name="Do C.B."/>
            <person name="Ebling H."/>
            <person name="Edwards K."/>
            <person name="Eickbush T."/>
            <person name="Evans J.D."/>
            <person name="Filipski A."/>
            <person name="Findeiss S."/>
            <person name="Freyhult E."/>
            <person name="Fulton L."/>
            <person name="Fulton R."/>
            <person name="Garcia A.C."/>
            <person name="Gardiner A."/>
            <person name="Garfield D.A."/>
            <person name="Garvin B.E."/>
            <person name="Gibson G."/>
            <person name="Gilbert D."/>
            <person name="Gnerre S."/>
            <person name="Godfrey J."/>
            <person name="Good R."/>
            <person name="Gotea V."/>
            <person name="Gravely B."/>
            <person name="Greenberg A.J."/>
            <person name="Griffiths-Jones S."/>
            <person name="Gross S."/>
            <person name="Guigo R."/>
            <person name="Gustafson E.A."/>
            <person name="Haerty W."/>
            <person name="Hahn M.W."/>
            <person name="Halligan D.L."/>
            <person name="Halpern A.L."/>
            <person name="Halter G.M."/>
            <person name="Han M.V."/>
            <person name="Heger A."/>
            <person name="Hillier L."/>
            <person name="Hinrichs A.S."/>
            <person name="Holmes I."/>
            <person name="Hoskins R.A."/>
            <person name="Hubisz M.J."/>
            <person name="Hultmark D."/>
            <person name="Huntley M.A."/>
            <person name="Jaffe D.B."/>
            <person name="Jagadeeshan S."/>
            <person name="Jeck W.R."/>
            <person name="Johnson J."/>
            <person name="Jones C.D."/>
            <person name="Jordan W.C."/>
            <person name="Karpen G.H."/>
            <person name="Kataoka E."/>
            <person name="Keightley P.D."/>
            <person name="Kheradpour P."/>
            <person name="Kirkness E.F."/>
            <person name="Koerich L.B."/>
            <person name="Kristiansen K."/>
            <person name="Kudrna D."/>
            <person name="Kulathinal R.J."/>
            <person name="Kumar S."/>
            <person name="Kwok R."/>
            <person name="Lander E."/>
            <person name="Langley C.H."/>
            <person name="Lapoint R."/>
            <person name="Lazzaro B.P."/>
            <person name="Lee S.J."/>
            <person name="Levesque L."/>
            <person name="Li R."/>
            <person name="Lin C.F."/>
            <person name="Lin M.F."/>
            <person name="Lindblad-Toh K."/>
            <person name="Llopart A."/>
            <person name="Long M."/>
            <person name="Low L."/>
            <person name="Lozovsky E."/>
            <person name="Lu J."/>
            <person name="Luo M."/>
            <person name="Machado C.A."/>
            <person name="Makalowski W."/>
            <person name="Marzo M."/>
            <person name="Matsuda M."/>
            <person name="Matzkin L."/>
            <person name="McAllister B."/>
            <person name="McBride C.S."/>
            <person name="McKernan B."/>
            <person name="McKernan K."/>
            <person name="Mendez-Lago M."/>
            <person name="Minx P."/>
            <person name="Mollenhauer M.U."/>
            <person name="Montooth K."/>
            <person name="Mount S.M."/>
            <person name="Mu X."/>
            <person name="Myers E."/>
            <person name="Negre B."/>
            <person name="Newfeld S."/>
            <person name="Nielsen R."/>
            <person name="Noor M.A."/>
            <person name="O'Grady P."/>
            <person name="Pachter L."/>
            <person name="Papaceit M."/>
            <person name="Parisi M.J."/>
            <person name="Parisi M."/>
            <person name="Parts L."/>
            <person name="Pedersen J.S."/>
            <person name="Pesole G."/>
            <person name="Phillippy A.M."/>
            <person name="Ponting C.P."/>
            <person name="Pop M."/>
            <person name="Porcelli D."/>
            <person name="Powell J.R."/>
            <person name="Prohaska S."/>
            <person name="Pruitt K."/>
            <person name="Puig M."/>
            <person name="Quesneville H."/>
            <person name="Ram K.R."/>
            <person name="Rand D."/>
            <person name="Rasmussen M.D."/>
            <person name="Reed L.K."/>
            <person name="Reenan R."/>
            <person name="Reily A."/>
            <person name="Remington K.A."/>
            <person name="Rieger T.T."/>
            <person name="Ritchie M.G."/>
            <person name="Robin C."/>
            <person name="Rogers Y.H."/>
            <person name="Rohde C."/>
            <person name="Rozas J."/>
            <person name="Rubenfield M.J."/>
            <person name="Ruiz A."/>
            <person name="Russo S."/>
            <person name="Salzberg S.L."/>
            <person name="Sanchez-Gracia A."/>
            <person name="Saranga D.J."/>
            <person name="Sato H."/>
            <person name="Schaeffer S.W."/>
            <person name="Schatz M.C."/>
            <person name="Schlenke T."/>
            <person name="Schwartz R."/>
            <person name="Segarra C."/>
            <person name="Singh R.S."/>
            <person name="Sirot L."/>
            <person name="Sirota M."/>
            <person name="Sisneros N.B."/>
            <person name="Smith C.D."/>
            <person name="Smith T.F."/>
            <person name="Spieth J."/>
            <person name="Stage D.E."/>
            <person name="Stark A."/>
            <person name="Stephan W."/>
            <person name="Strausberg R.L."/>
            <person name="Strempel S."/>
            <person name="Sturgill D."/>
            <person name="Sutton G."/>
            <person name="Sutton G.G."/>
            <person name="Tao W."/>
            <person name="Teichmann S."/>
            <person name="Tobari Y.N."/>
            <person name="Tomimura Y."/>
            <person name="Tsolas J.M."/>
            <person name="Valente V.L."/>
            <person name="Venter E."/>
            <person name="Venter J.C."/>
            <person name="Vicario S."/>
            <person name="Vieira F.G."/>
            <person name="Vilella A.J."/>
            <person name="Villasante A."/>
            <person name="Walenz B."/>
            <person name="Wang J."/>
            <person name="Wasserman M."/>
            <person name="Watts T."/>
            <person name="Wilson D."/>
            <person name="Wilson R.K."/>
            <person name="Wing R.A."/>
            <person name="Wolfner M.F."/>
            <person name="Wong A."/>
            <person name="Wong G.K."/>
            <person name="Wu C.I."/>
            <person name="Wu G."/>
            <person name="Yamamoto D."/>
            <person name="Yang H.P."/>
            <person name="Yang S.P."/>
            <person name="Yorke J.A."/>
            <person name="Yoshida K."/>
            <person name="Zdobnov E."/>
            <person name="Zhang P."/>
            <person name="Zhang Y."/>
            <person name="Zimin A.V."/>
            <person name="Baldwin J."/>
            <person name="Abdouelleil A."/>
            <person name="Abdulkadir J."/>
            <person name="Abebe A."/>
            <person name="Abera B."/>
            <person name="Abreu J."/>
            <person name="Acer S.C."/>
            <person name="Aftuck L."/>
            <person name="Alexander A."/>
            <person name="An P."/>
            <person name="Anderson E."/>
            <person name="Anderson S."/>
            <person name="Arachi H."/>
            <person name="Azer M."/>
            <person name="Bachantsang P."/>
            <person name="Barry A."/>
            <person name="Bayul T."/>
            <person name="Berlin A."/>
            <person name="Bessette D."/>
            <person name="Bloom T."/>
            <person name="Blye J."/>
            <person name="Boguslavskiy L."/>
            <person name="Bonnet C."/>
            <person name="Boukhgalter B."/>
            <person name="Bourzgui I."/>
            <person name="Brown A."/>
            <person name="Cahill P."/>
            <person name="Channer S."/>
            <person name="Cheshatsang Y."/>
            <person name="Chuda L."/>
            <person name="Citroen M."/>
            <person name="Collymore A."/>
            <person name="Cooke P."/>
            <person name="Costello M."/>
            <person name="D'Aco K."/>
            <person name="Daza R."/>
            <person name="De Haan G."/>
            <person name="DeGray S."/>
            <person name="DeMaso C."/>
            <person name="Dhargay N."/>
            <person name="Dooley K."/>
            <person name="Dooley E."/>
            <person name="Doricent M."/>
            <person name="Dorje P."/>
            <person name="Dorjee K."/>
            <person name="Dupes A."/>
            <person name="Elong R."/>
            <person name="Falk J."/>
            <person name="Farina A."/>
            <person name="Faro S."/>
            <person name="Ferguson D."/>
            <person name="Fisher S."/>
            <person name="Foley C.D."/>
            <person name="Franke A."/>
            <person name="Friedrich D."/>
            <person name="Gadbois L."/>
            <person name="Gearin G."/>
            <person name="Gearin C.R."/>
            <person name="Giannoukos G."/>
            <person name="Goode T."/>
            <person name="Graham J."/>
            <person name="Grandbois E."/>
            <person name="Grewal S."/>
            <person name="Gyaltsen K."/>
            <person name="Hafez N."/>
            <person name="Hagos B."/>
            <person name="Hall J."/>
            <person name="Henson C."/>
            <person name="Hollinger A."/>
            <person name="Honan T."/>
            <person name="Huard M.D."/>
            <person name="Hughes L."/>
            <person name="Hurhula B."/>
            <person name="Husby M.E."/>
            <person name="Kamat A."/>
            <person name="Kanga B."/>
            <person name="Kashin S."/>
            <person name="Khazanovich D."/>
            <person name="Kisner P."/>
            <person name="Lance K."/>
            <person name="Lara M."/>
            <person name="Lee W."/>
            <person name="Lennon N."/>
            <person name="Letendre F."/>
            <person name="LeVine R."/>
            <person name="Lipovsky A."/>
            <person name="Liu X."/>
            <person name="Liu J."/>
            <person name="Liu S."/>
            <person name="Lokyitsang T."/>
            <person name="Lokyitsang Y."/>
            <person name="Lubonja R."/>
            <person name="Lui A."/>
            <person name="MacDonald P."/>
            <person name="Magnisalis V."/>
            <person name="Maru K."/>
            <person name="Matthews C."/>
            <person name="McCusker W."/>
            <person name="McDonough S."/>
            <person name="Mehta T."/>
            <person name="Meldrim J."/>
            <person name="Meneus L."/>
            <person name="Mihai O."/>
            <person name="Mihalev A."/>
            <person name="Mihova T."/>
            <person name="Mittelman R."/>
            <person name="Mlenga V."/>
            <person name="Montmayeur A."/>
            <person name="Mulrain L."/>
            <person name="Navidi A."/>
            <person name="Naylor J."/>
            <person name="Negash T."/>
            <person name="Nguyen T."/>
            <person name="Nguyen N."/>
            <person name="Nicol R."/>
            <person name="Norbu C."/>
            <person name="Norbu N."/>
            <person name="Novod N."/>
            <person name="O'Neill B."/>
            <person name="Osman S."/>
            <person name="Markiewicz E."/>
            <person name="Oyono O.L."/>
            <person name="Patti C."/>
            <person name="Phunkhang P."/>
            <person name="Pierre F."/>
            <person name="Priest M."/>
            <person name="Raghuraman S."/>
            <person name="Rege F."/>
            <person name="Reyes R."/>
            <person name="Rise C."/>
            <person name="Rogov P."/>
            <person name="Ross K."/>
            <person name="Ryan E."/>
            <person name="Settipalli S."/>
            <person name="Shea T."/>
            <person name="Sherpa N."/>
            <person name="Shi L."/>
            <person name="Shih D."/>
            <person name="Sparrow T."/>
            <person name="Spaulding J."/>
            <person name="Stalker J."/>
            <person name="Stange-Thomann N."/>
            <person name="Stavropoulos S."/>
            <person name="Stone C."/>
            <person name="Strader C."/>
            <person name="Tesfaye S."/>
            <person name="Thomson T."/>
            <person name="Thoulutsang Y."/>
            <person name="Thoulutsang D."/>
            <person name="Topham K."/>
            <person name="Topping I."/>
            <person name="Tsamla T."/>
            <person name="Vassiliev H."/>
            <person name="Vo A."/>
            <person name="Wangchuk T."/>
            <person name="Wangdi T."/>
            <person name="Weiand M."/>
            <person name="Wilkinson J."/>
            <person name="Wilson A."/>
            <person name="Yadav S."/>
            <person name="Young G."/>
            <person name="Yu Q."/>
            <person name="Zembek L."/>
            <person name="Zhong D."/>
            <person name="Zimmer A."/>
            <person name="Zwirko Z."/>
            <person name="Jaffe D.B."/>
            <person name="Alvarez P."/>
            <person name="Brockman W."/>
            <person name="Butler J."/>
            <person name="Chin C."/>
            <person name="Gnerre S."/>
            <person name="Grabherr M."/>
            <person name="Kleber M."/>
            <person name="Mauceli E."/>
            <person name="MacCallum I."/>
        </authorList>
    </citation>
    <scope>NUCLEOTIDE SEQUENCE [LARGE SCALE GENOMIC DNA]</scope>
    <source>
        <strain evidence="22">Tucson 14024-0371.13</strain>
    </source>
</reference>
<evidence type="ECO:0000259" key="20">
    <source>
        <dbReference type="PROSITE" id="PS50071"/>
    </source>
</evidence>
<feature type="domain" description="LIM zinc-binding" evidence="19">
    <location>
        <begin position="54"/>
        <end position="116"/>
    </location>
</feature>
<evidence type="ECO:0000256" key="3">
    <source>
        <dbReference type="ARBA" id="ARBA00022723"/>
    </source>
</evidence>
<gene>
    <name evidence="21" type="primary">Dana\GF14867</name>
    <name evidence="21" type="synonym">dana_GLEANR_15631</name>
    <name evidence="21" type="ORF">GF14867</name>
</gene>
<dbReference type="GO" id="GO:0048665">
    <property type="term" value="P:neuron fate specification"/>
    <property type="evidence" value="ECO:0007669"/>
    <property type="project" value="InterPro"/>
</dbReference>
<organism evidence="21 22">
    <name type="scientific">Drosophila ananassae</name>
    <name type="common">Fruit fly</name>
    <dbReference type="NCBI Taxonomy" id="7217"/>
    <lineage>
        <taxon>Eukaryota</taxon>
        <taxon>Metazoa</taxon>
        <taxon>Ecdysozoa</taxon>
        <taxon>Arthropoda</taxon>
        <taxon>Hexapoda</taxon>
        <taxon>Insecta</taxon>
        <taxon>Pterygota</taxon>
        <taxon>Neoptera</taxon>
        <taxon>Endopterygota</taxon>
        <taxon>Diptera</taxon>
        <taxon>Brachycera</taxon>
        <taxon>Muscomorpha</taxon>
        <taxon>Ephydroidea</taxon>
        <taxon>Drosophilidae</taxon>
        <taxon>Drosophila</taxon>
        <taxon>Sophophora</taxon>
    </lineage>
</organism>
<evidence type="ECO:0000256" key="2">
    <source>
        <dbReference type="ARBA" id="ARBA00022473"/>
    </source>
</evidence>
<evidence type="ECO:0000313" key="22">
    <source>
        <dbReference type="Proteomes" id="UP000007801"/>
    </source>
</evidence>
<dbReference type="CDD" id="cd09366">
    <property type="entry name" value="LIM1_Isl"/>
    <property type="match status" value="1"/>
</dbReference>
<dbReference type="EMBL" id="CH902620">
    <property type="protein sequence ID" value="EDV30797.1"/>
    <property type="molecule type" value="Genomic_DNA"/>
</dbReference>
<evidence type="ECO:0000256" key="17">
    <source>
        <dbReference type="RuleBase" id="RU000682"/>
    </source>
</evidence>
<keyword evidence="11" id="KW-0010">Activator</keyword>
<dbReference type="SMR" id="B3MLS6"/>
<dbReference type="InterPro" id="IPR047169">
    <property type="entry name" value="ISL1/2-like"/>
</dbReference>
<feature type="region of interest" description="Disordered" evidence="18">
    <location>
        <begin position="180"/>
        <end position="249"/>
    </location>
</feature>
<feature type="DNA-binding region" description="Homeobox" evidence="15">
    <location>
        <begin position="243"/>
        <end position="302"/>
    </location>
</feature>
<dbReference type="PhylomeDB" id="B3MLS6"/>
<feature type="domain" description="Homeobox" evidence="20">
    <location>
        <begin position="241"/>
        <end position="301"/>
    </location>
</feature>
<evidence type="ECO:0000256" key="5">
    <source>
        <dbReference type="ARBA" id="ARBA00022782"/>
    </source>
</evidence>
<evidence type="ECO:0000256" key="18">
    <source>
        <dbReference type="SAM" id="MobiDB-lite"/>
    </source>
</evidence>
<keyword evidence="8 16" id="KW-0440">LIM domain</keyword>
<dbReference type="PROSITE" id="PS50071">
    <property type="entry name" value="HOMEOBOX_2"/>
    <property type="match status" value="1"/>
</dbReference>
<dbReference type="GO" id="GO:0045944">
    <property type="term" value="P:positive regulation of transcription by RNA polymerase II"/>
    <property type="evidence" value="ECO:0007669"/>
    <property type="project" value="InterPro"/>
</dbReference>
<dbReference type="GO" id="GO:0046872">
    <property type="term" value="F:metal ion binding"/>
    <property type="evidence" value="ECO:0007669"/>
    <property type="project" value="UniProtKB-KW"/>
</dbReference>
<dbReference type="CDD" id="cd00086">
    <property type="entry name" value="homeodomain"/>
    <property type="match status" value="1"/>
</dbReference>
<protein>
    <recommendedName>
        <fullName evidence="14">Insulin gene enhancer protein ISL-1</fullName>
    </recommendedName>
</protein>
<proteinExistence type="predicted"/>
<keyword evidence="3 16" id="KW-0479">Metal-binding</keyword>
<dbReference type="Gene3D" id="1.10.10.60">
    <property type="entry name" value="Homeodomain-like"/>
    <property type="match status" value="1"/>
</dbReference>
<evidence type="ECO:0000256" key="16">
    <source>
        <dbReference type="PROSITE-ProRule" id="PRU00125"/>
    </source>
</evidence>
<dbReference type="InterPro" id="IPR047244">
    <property type="entry name" value="ISL1/2-like_LIM1"/>
</dbReference>
<keyword evidence="12" id="KW-0804">Transcription</keyword>
<dbReference type="FunFam" id="1.10.10.60:FF:000041">
    <property type="entry name" value="insulin gene enhancer protein ISL-1"/>
    <property type="match status" value="1"/>
</dbReference>
<dbReference type="PANTHER" id="PTHR24204">
    <property type="entry name" value="INSULIN GENE ENHANCER PROTEIN"/>
    <property type="match status" value="1"/>
</dbReference>
<keyword evidence="10 15" id="KW-0371">Homeobox</keyword>
<keyword evidence="6 16" id="KW-0862">Zinc</keyword>
<dbReference type="FunFam" id="2.10.110.10:FF:000056">
    <property type="entry name" value="insulin gene enhancer protein ISL-1"/>
    <property type="match status" value="1"/>
</dbReference>
<dbReference type="OrthoDB" id="125004at2759"/>
<dbReference type="InterPro" id="IPR001356">
    <property type="entry name" value="HD"/>
</dbReference>
<evidence type="ECO:0000256" key="7">
    <source>
        <dbReference type="ARBA" id="ARBA00023015"/>
    </source>
</evidence>
<keyword evidence="22" id="KW-1185">Reference proteome</keyword>
<dbReference type="SUPFAM" id="SSF46689">
    <property type="entry name" value="Homeodomain-like"/>
    <property type="match status" value="1"/>
</dbReference>
<dbReference type="GO" id="GO:0005634">
    <property type="term" value="C:nucleus"/>
    <property type="evidence" value="ECO:0007669"/>
    <property type="project" value="UniProtKB-SubCell"/>
</dbReference>
<dbReference type="STRING" id="7217.B3MLS6"/>
<dbReference type="InterPro" id="IPR009057">
    <property type="entry name" value="Homeodomain-like_sf"/>
</dbReference>
<dbReference type="PROSITE" id="PS00027">
    <property type="entry name" value="HOMEOBOX_1"/>
    <property type="match status" value="1"/>
</dbReference>
<feature type="compositionally biased region" description="Polar residues" evidence="18">
    <location>
        <begin position="440"/>
        <end position="460"/>
    </location>
</feature>
<feature type="domain" description="LIM zinc-binding" evidence="19">
    <location>
        <begin position="117"/>
        <end position="179"/>
    </location>
</feature>
<dbReference type="Pfam" id="PF00412">
    <property type="entry name" value="LIM"/>
    <property type="match status" value="2"/>
</dbReference>
<dbReference type="InterPro" id="IPR017970">
    <property type="entry name" value="Homeobox_CS"/>
</dbReference>
<dbReference type="SMART" id="SM00132">
    <property type="entry name" value="LIM"/>
    <property type="match status" value="2"/>
</dbReference>
<keyword evidence="9 15" id="KW-0238">DNA-binding</keyword>
<dbReference type="PROSITE" id="PS00478">
    <property type="entry name" value="LIM_DOMAIN_1"/>
    <property type="match status" value="1"/>
</dbReference>
<evidence type="ECO:0000256" key="12">
    <source>
        <dbReference type="ARBA" id="ARBA00023163"/>
    </source>
</evidence>
<keyword evidence="5" id="KW-0221">Differentiation</keyword>
<dbReference type="CDD" id="cd09374">
    <property type="entry name" value="LIM2_Isl"/>
    <property type="match status" value="1"/>
</dbReference>
<dbReference type="CTD" id="35147"/>
<dbReference type="OMA" id="LGGPMND"/>
<feature type="compositionally biased region" description="Low complexity" evidence="18">
    <location>
        <begin position="420"/>
        <end position="439"/>
    </location>
</feature>
<evidence type="ECO:0000259" key="19">
    <source>
        <dbReference type="PROSITE" id="PS50023"/>
    </source>
</evidence>
<dbReference type="InterPro" id="IPR001781">
    <property type="entry name" value="Znf_LIM"/>
</dbReference>
<dbReference type="AlphaFoldDB" id="B3MLS6"/>
<keyword evidence="4" id="KW-0677">Repeat</keyword>
<keyword evidence="2" id="KW-0217">Developmental protein</keyword>
<dbReference type="GO" id="GO:0003677">
    <property type="term" value="F:DNA binding"/>
    <property type="evidence" value="ECO:0007669"/>
    <property type="project" value="UniProtKB-UniRule"/>
</dbReference>
<feature type="compositionally biased region" description="Low complexity" evidence="18">
    <location>
        <begin position="180"/>
        <end position="224"/>
    </location>
</feature>
<evidence type="ECO:0000256" key="10">
    <source>
        <dbReference type="ARBA" id="ARBA00023155"/>
    </source>
</evidence>
<keyword evidence="7" id="KW-0805">Transcription regulation</keyword>
<dbReference type="PROSITE" id="PS50023">
    <property type="entry name" value="LIM_DOMAIN_2"/>
    <property type="match status" value="2"/>
</dbReference>
<feature type="region of interest" description="Disordered" evidence="18">
    <location>
        <begin position="390"/>
        <end position="461"/>
    </location>
</feature>
<dbReference type="InParanoid" id="B3MLS6"/>
<dbReference type="eggNOG" id="KOG0490">
    <property type="taxonomic scope" value="Eukaryota"/>
</dbReference>
<dbReference type="SMART" id="SM00389">
    <property type="entry name" value="HOX"/>
    <property type="match status" value="1"/>
</dbReference>
<dbReference type="GO" id="GO:0000981">
    <property type="term" value="F:DNA-binding transcription factor activity, RNA polymerase II-specific"/>
    <property type="evidence" value="ECO:0007669"/>
    <property type="project" value="InterPro"/>
</dbReference>
<dbReference type="PANTHER" id="PTHR24204:SF8">
    <property type="entry name" value="TAILUP, ISOFORM A"/>
    <property type="match status" value="1"/>
</dbReference>
<comment type="subcellular location">
    <subcellularLocation>
        <location evidence="1 15 17">Nucleus</location>
    </subcellularLocation>
</comment>
<dbReference type="Gene3D" id="2.10.110.10">
    <property type="entry name" value="Cysteine Rich Protein"/>
    <property type="match status" value="2"/>
</dbReference>
<evidence type="ECO:0000256" key="1">
    <source>
        <dbReference type="ARBA" id="ARBA00004123"/>
    </source>
</evidence>
<evidence type="ECO:0000256" key="4">
    <source>
        <dbReference type="ARBA" id="ARBA00022737"/>
    </source>
</evidence>
<evidence type="ECO:0000256" key="8">
    <source>
        <dbReference type="ARBA" id="ARBA00023038"/>
    </source>
</evidence>
<dbReference type="GO" id="GO:0007409">
    <property type="term" value="P:axonogenesis"/>
    <property type="evidence" value="ECO:0007669"/>
    <property type="project" value="TreeGrafter"/>
</dbReference>
<evidence type="ECO:0000256" key="6">
    <source>
        <dbReference type="ARBA" id="ARBA00022833"/>
    </source>
</evidence>
<dbReference type="GeneID" id="6497684"/>
<dbReference type="KEGG" id="dan:6497684"/>
<evidence type="ECO:0000256" key="13">
    <source>
        <dbReference type="ARBA" id="ARBA00023242"/>
    </source>
</evidence>
<sequence length="550" mass="59596">MVMAEIGGHLAHQLPLHNHNHNHNQTGLQPSLVMNHHLDLDCHGHDVIKKQRLSHCVGCGGQIHDQYILRVAPDLEWHAACLKCQECRQFLDESCTCFVRDGKTYCKRDYVRLFGTKCDKCGNSFSKNDFVMRAKTKIFHIECFRCSACARQLLPGDEFALRDAGALYCKEDHDVLEKSSQSSLTSSSVESNNNISSSNNNNTNLSNNNHSSELGSMSDSGSESGSHKSIREKRPSGPSDGKPTRVRTVLNEKQLHTLRTCYNANPRPDALMKEQLVEMTGLSPRVIRVWFQNKRCKDKKKTIQMKLQMQQEKEGRKLGYGAMQGIPMIASSPVRHDSPLNLQGLDVQTYQPPWKALSDFALHADLDSNGAINTHTPAFQQLVNQMHGYDLNGMPVLPPHPQSHSAQGPPHQHPPPPGGPHNHQNSNQQPGGQPGQGSSLDSGITSHSHLSNHPDSTDSYVTYLESDDKSKLALTPSSLSSSASAATSISSPPSGGGGGGAVGGAGFVGLGVGVGVGVGMLPTNQSATEQLMQMLQKVTGSTSPASHAVI</sequence>
<dbReference type="FunFam" id="2.10.110.10:FF:000034">
    <property type="entry name" value="Insulin gene enhancer protein ISL"/>
    <property type="match status" value="1"/>
</dbReference>
<evidence type="ECO:0000256" key="14">
    <source>
        <dbReference type="ARBA" id="ARBA00041167"/>
    </source>
</evidence>
<accession>B3MLS6</accession>
<name>B3MLS6_DROAN</name>
<dbReference type="FunCoup" id="B3MLS6">
    <property type="interactions" value="254"/>
</dbReference>